<reference evidence="1" key="1">
    <citation type="submission" date="2022-01" db="EMBL/GenBank/DDBJ databases">
        <authorList>
            <person name="King R."/>
        </authorList>
    </citation>
    <scope>NUCLEOTIDE SEQUENCE</scope>
</reference>
<dbReference type="EMBL" id="OU892278">
    <property type="protein sequence ID" value="CAG9764909.1"/>
    <property type="molecule type" value="Genomic_DNA"/>
</dbReference>
<dbReference type="OrthoDB" id="7249367at2759"/>
<dbReference type="GO" id="GO:0043022">
    <property type="term" value="F:ribosome binding"/>
    <property type="evidence" value="ECO:0007669"/>
    <property type="project" value="TreeGrafter"/>
</dbReference>
<dbReference type="PANTHER" id="PTHR13333:SF5">
    <property type="entry name" value="M-AAA PROTEASE-INTERACTING PROTEIN 1, MITOCHONDRIAL"/>
    <property type="match status" value="1"/>
</dbReference>
<dbReference type="AlphaFoldDB" id="A0A9N9MJC4"/>
<keyword evidence="2" id="KW-1185">Reference proteome</keyword>
<accession>A0A9N9MJC4</accession>
<dbReference type="PANTHER" id="PTHR13333">
    <property type="entry name" value="M-AAA PROTEASE-INTERACTING PROTEIN 1, MITOCHONDRIAL"/>
    <property type="match status" value="1"/>
</dbReference>
<organism evidence="1 2">
    <name type="scientific">Ceutorhynchus assimilis</name>
    <name type="common">cabbage seed weevil</name>
    <dbReference type="NCBI Taxonomy" id="467358"/>
    <lineage>
        <taxon>Eukaryota</taxon>
        <taxon>Metazoa</taxon>
        <taxon>Ecdysozoa</taxon>
        <taxon>Arthropoda</taxon>
        <taxon>Hexapoda</taxon>
        <taxon>Insecta</taxon>
        <taxon>Pterygota</taxon>
        <taxon>Neoptera</taxon>
        <taxon>Endopterygota</taxon>
        <taxon>Coleoptera</taxon>
        <taxon>Polyphaga</taxon>
        <taxon>Cucujiformia</taxon>
        <taxon>Curculionidae</taxon>
        <taxon>Ceutorhynchinae</taxon>
        <taxon>Ceutorhynchus</taxon>
    </lineage>
</organism>
<protein>
    <submittedName>
        <fullName evidence="1">Uncharacterized protein</fullName>
    </submittedName>
</protein>
<name>A0A9N9MJC4_9CUCU</name>
<dbReference type="GO" id="GO:0032979">
    <property type="term" value="P:protein insertion into mitochondrial inner membrane from matrix"/>
    <property type="evidence" value="ECO:0007669"/>
    <property type="project" value="TreeGrafter"/>
</dbReference>
<evidence type="ECO:0000313" key="1">
    <source>
        <dbReference type="EMBL" id="CAG9764909.1"/>
    </source>
</evidence>
<evidence type="ECO:0000313" key="2">
    <source>
        <dbReference type="Proteomes" id="UP001152799"/>
    </source>
</evidence>
<dbReference type="GO" id="GO:0005743">
    <property type="term" value="C:mitochondrial inner membrane"/>
    <property type="evidence" value="ECO:0007669"/>
    <property type="project" value="TreeGrafter"/>
</dbReference>
<proteinExistence type="predicted"/>
<gene>
    <name evidence="1" type="ORF">CEUTPL_LOCUS5533</name>
</gene>
<sequence>MNINLLKTFTQNSKCNKFLNNIFFQDVLCTKNTATQYSTFLAPQKKLFASQISSFDTFSKRCYCQQQNEEKRPTPSHKLPPLMEFPIIVWPSLLKSIKNLILTTLIIKPYLDEEFSLPDFIQGSKKAVEVVSHKISDGQDLEGLVAAEIIPALQEKVSKMTLGQRDLIPIKADDVYFSFPYQIGIMFDQDGSEAQKRFVEITMVYHVMRGLSRMRSQGEEPPINMGLLPEYQDRLSICNYRFIKEFTKGVDSDWTINLLNQFRPIDDEF</sequence>
<dbReference type="Proteomes" id="UP001152799">
    <property type="component" value="Chromosome 2"/>
</dbReference>